<keyword evidence="10" id="KW-1185">Reference proteome</keyword>
<dbReference type="InterPro" id="IPR058922">
    <property type="entry name" value="WHD_DRP"/>
</dbReference>
<dbReference type="InterPro" id="IPR027417">
    <property type="entry name" value="P-loop_NTPase"/>
</dbReference>
<evidence type="ECO:0000256" key="1">
    <source>
        <dbReference type="ARBA" id="ARBA00008894"/>
    </source>
</evidence>
<dbReference type="Pfam" id="PF00931">
    <property type="entry name" value="NB-ARC"/>
    <property type="match status" value="1"/>
</dbReference>
<dbReference type="InterPro" id="IPR002182">
    <property type="entry name" value="NB-ARC"/>
</dbReference>
<keyword evidence="4" id="KW-0547">Nucleotide-binding</keyword>
<dbReference type="PANTHER" id="PTHR23155:SF1241">
    <property type="entry name" value="DISEASE RESISTANCE RPP13-LIKE PROTEIN 1-RELATED"/>
    <property type="match status" value="1"/>
</dbReference>
<dbReference type="Gene3D" id="1.20.5.4130">
    <property type="match status" value="1"/>
</dbReference>
<feature type="domain" description="NB-ARC" evidence="6">
    <location>
        <begin position="186"/>
        <end position="366"/>
    </location>
</feature>
<dbReference type="Pfam" id="PF18052">
    <property type="entry name" value="Rx_N"/>
    <property type="match status" value="1"/>
</dbReference>
<comment type="caution">
    <text evidence="9">The sequence shown here is derived from an EMBL/GenBank/DDBJ whole genome shotgun (WGS) entry which is preliminary data.</text>
</comment>
<accession>A0AAV8E6K6</accession>
<dbReference type="Pfam" id="PF23559">
    <property type="entry name" value="WHD_DRP"/>
    <property type="match status" value="1"/>
</dbReference>
<protein>
    <submittedName>
        <fullName evidence="9">Disease resistance protein (CC-NBS-LRR class) family</fullName>
    </submittedName>
</protein>
<dbReference type="InterPro" id="IPR042197">
    <property type="entry name" value="Apaf_helical"/>
</dbReference>
<proteinExistence type="inferred from homology"/>
<dbReference type="SUPFAM" id="SSF52540">
    <property type="entry name" value="P-loop containing nucleoside triphosphate hydrolases"/>
    <property type="match status" value="1"/>
</dbReference>
<evidence type="ECO:0000259" key="8">
    <source>
        <dbReference type="Pfam" id="PF23559"/>
    </source>
</evidence>
<evidence type="ECO:0000256" key="2">
    <source>
        <dbReference type="ARBA" id="ARBA00022614"/>
    </source>
</evidence>
<comment type="similarity">
    <text evidence="1">Belongs to the disease resistance NB-LRR family.</text>
</comment>
<dbReference type="InterPro" id="IPR041118">
    <property type="entry name" value="Rx_N"/>
</dbReference>
<evidence type="ECO:0000313" key="10">
    <source>
        <dbReference type="Proteomes" id="UP001140206"/>
    </source>
</evidence>
<feature type="domain" description="Disease resistance protein winged helix" evidence="8">
    <location>
        <begin position="446"/>
        <end position="514"/>
    </location>
</feature>
<dbReference type="Proteomes" id="UP001140206">
    <property type="component" value="Chromosome 3"/>
</dbReference>
<dbReference type="PRINTS" id="PR00364">
    <property type="entry name" value="DISEASERSIST"/>
</dbReference>
<dbReference type="PANTHER" id="PTHR23155">
    <property type="entry name" value="DISEASE RESISTANCE PROTEIN RP"/>
    <property type="match status" value="1"/>
</dbReference>
<organism evidence="9 10">
    <name type="scientific">Rhynchospora pubera</name>
    <dbReference type="NCBI Taxonomy" id="906938"/>
    <lineage>
        <taxon>Eukaryota</taxon>
        <taxon>Viridiplantae</taxon>
        <taxon>Streptophyta</taxon>
        <taxon>Embryophyta</taxon>
        <taxon>Tracheophyta</taxon>
        <taxon>Spermatophyta</taxon>
        <taxon>Magnoliopsida</taxon>
        <taxon>Liliopsida</taxon>
        <taxon>Poales</taxon>
        <taxon>Cyperaceae</taxon>
        <taxon>Cyperoideae</taxon>
        <taxon>Rhynchosporeae</taxon>
        <taxon>Rhynchospora</taxon>
    </lineage>
</organism>
<name>A0AAV8E6K6_9POAL</name>
<evidence type="ECO:0000259" key="7">
    <source>
        <dbReference type="Pfam" id="PF18052"/>
    </source>
</evidence>
<reference evidence="9" key="1">
    <citation type="submission" date="2022-08" db="EMBL/GenBank/DDBJ databases">
        <authorList>
            <person name="Marques A."/>
        </authorList>
    </citation>
    <scope>NUCLEOTIDE SEQUENCE</scope>
    <source>
        <strain evidence="9">RhyPub2mFocal</strain>
        <tissue evidence="9">Leaves</tissue>
    </source>
</reference>
<dbReference type="GO" id="GO:0009626">
    <property type="term" value="P:plant-type hypersensitive response"/>
    <property type="evidence" value="ECO:0007669"/>
    <property type="project" value="UniProtKB-ARBA"/>
</dbReference>
<dbReference type="GO" id="GO:0043531">
    <property type="term" value="F:ADP binding"/>
    <property type="evidence" value="ECO:0007669"/>
    <property type="project" value="InterPro"/>
</dbReference>
<dbReference type="InterPro" id="IPR036388">
    <property type="entry name" value="WH-like_DNA-bd_sf"/>
</dbReference>
<keyword evidence="3" id="KW-0677">Repeat</keyword>
<keyword evidence="5" id="KW-0611">Plant defense</keyword>
<gene>
    <name evidence="9" type="ORF">LUZ62_059448</name>
</gene>
<evidence type="ECO:0000256" key="5">
    <source>
        <dbReference type="ARBA" id="ARBA00022821"/>
    </source>
</evidence>
<keyword evidence="2" id="KW-0433">Leucine-rich repeat</keyword>
<evidence type="ECO:0000256" key="4">
    <source>
        <dbReference type="ARBA" id="ARBA00022741"/>
    </source>
</evidence>
<evidence type="ECO:0000259" key="6">
    <source>
        <dbReference type="Pfam" id="PF00931"/>
    </source>
</evidence>
<dbReference type="Gene3D" id="3.40.50.300">
    <property type="entry name" value="P-loop containing nucleotide triphosphate hydrolases"/>
    <property type="match status" value="1"/>
</dbReference>
<dbReference type="FunFam" id="1.10.10.10:FF:000322">
    <property type="entry name" value="Probable disease resistance protein At1g63360"/>
    <property type="match status" value="1"/>
</dbReference>
<feature type="domain" description="Disease resistance N-terminal" evidence="7">
    <location>
        <begin position="18"/>
        <end position="106"/>
    </location>
</feature>
<dbReference type="EMBL" id="JAMFTS010000003">
    <property type="protein sequence ID" value="KAJ4775191.1"/>
    <property type="molecule type" value="Genomic_DNA"/>
</dbReference>
<evidence type="ECO:0000313" key="9">
    <source>
        <dbReference type="EMBL" id="KAJ4775191.1"/>
    </source>
</evidence>
<evidence type="ECO:0000256" key="3">
    <source>
        <dbReference type="ARBA" id="ARBA00022737"/>
    </source>
</evidence>
<sequence>MSEISTASAIGWVVSPIIRKVIGKTLTYLSSNSFKEAGIDEDDMKKMQTMLTEVLSIIGAAEKHRIAYQNQVKLIQQIKDAVYDAEDVMDEFEYNLLKEKFKNQQKTAHNMAASSSPAIHRFMVGNGKFRKKVKEVIESLVQAKVSADTLLHLMNTNCICRVQQQDKENLHVTSSLITETKIVGRERECKELIDLLFKEADESPIVIPIVGHGGIGKTTVAQIIYHDYRVQKHFERLWICVSDNFDKHRLTRDMLKQASKNLSTLDGSFEMLQDELKKVLTSKNKIFLVLDDVWYDKNCDEKYSYKKVWSEVLAPFNNAKPGSKILLTTRLPLVGDILGSTESITLDGLKDDDSWSLFKLCAFDSQNQNCLVELEPTGKKIIKKLMGSALAIKVVGGQLRGKSDVEDWKRVLNDNPLDKSDIVNILQRSYEHLPEHLQRCFAYCSLFPKDYRLKPDRLIHMWIAHGFVHPQENKNLEDVGRDYFTSLLTRSFFQVIRRGDKDCYVMHDLMNDLACHVSRDECLIVNKGCTKTKLDSIRHLSVTPEAIDIVRDMRGLDKLRTFMFVHFASFREDPTEDVVIKLKRTRVLDIE</sequence>
<dbReference type="GO" id="GO:0042742">
    <property type="term" value="P:defense response to bacterium"/>
    <property type="evidence" value="ECO:0007669"/>
    <property type="project" value="UniProtKB-ARBA"/>
</dbReference>
<dbReference type="Gene3D" id="1.10.8.430">
    <property type="entry name" value="Helical domain of apoptotic protease-activating factors"/>
    <property type="match status" value="1"/>
</dbReference>
<dbReference type="GO" id="GO:0002758">
    <property type="term" value="P:innate immune response-activating signaling pathway"/>
    <property type="evidence" value="ECO:0007669"/>
    <property type="project" value="UniProtKB-ARBA"/>
</dbReference>
<dbReference type="AlphaFoldDB" id="A0AAV8E6K6"/>
<dbReference type="InterPro" id="IPR044974">
    <property type="entry name" value="Disease_R_plants"/>
</dbReference>
<dbReference type="Gene3D" id="1.10.10.10">
    <property type="entry name" value="Winged helix-like DNA-binding domain superfamily/Winged helix DNA-binding domain"/>
    <property type="match status" value="1"/>
</dbReference>